<dbReference type="RefSeq" id="WP_344242057.1">
    <property type="nucleotide sequence ID" value="NZ_BAAAHH010000014.1"/>
</dbReference>
<feature type="domain" description="SCO6045-like C-terminal" evidence="2">
    <location>
        <begin position="39"/>
        <end position="117"/>
    </location>
</feature>
<proteinExistence type="predicted"/>
<feature type="region of interest" description="Disordered" evidence="1">
    <location>
        <begin position="1"/>
        <end position="36"/>
    </location>
</feature>
<sequence>MSTDAGSLAAESAGMESPDAGSADTESLAAGSPGAGSLAERQEALVRALVAGGPLPEGFDGARVGAAGRALRNKRFGEVTGTWPQLLPYGELFRAWARDRPPQGSWRDGWDFARAHRCSLDAEALTALAVCEARWRYGDEPRLRRGPVVRRVPGGAVLGFWSRVVVFRPRR</sequence>
<organism evidence="3 4">
    <name type="scientific">Actinocorallia libanotica</name>
    <dbReference type="NCBI Taxonomy" id="46162"/>
    <lineage>
        <taxon>Bacteria</taxon>
        <taxon>Bacillati</taxon>
        <taxon>Actinomycetota</taxon>
        <taxon>Actinomycetes</taxon>
        <taxon>Streptosporangiales</taxon>
        <taxon>Thermomonosporaceae</taxon>
        <taxon>Actinocorallia</taxon>
    </lineage>
</organism>
<dbReference type="Proteomes" id="UP001500665">
    <property type="component" value="Unassembled WGS sequence"/>
</dbReference>
<evidence type="ECO:0000259" key="2">
    <source>
        <dbReference type="Pfam" id="PF26136"/>
    </source>
</evidence>
<dbReference type="InterPro" id="IPR058711">
    <property type="entry name" value="SCO6045-like_C"/>
</dbReference>
<name>A0ABP4BRZ2_9ACTN</name>
<evidence type="ECO:0000256" key="1">
    <source>
        <dbReference type="SAM" id="MobiDB-lite"/>
    </source>
</evidence>
<gene>
    <name evidence="3" type="ORF">GCM10009550_36690</name>
</gene>
<feature type="compositionally biased region" description="Low complexity" evidence="1">
    <location>
        <begin position="27"/>
        <end position="36"/>
    </location>
</feature>
<reference evidence="4" key="1">
    <citation type="journal article" date="2019" name="Int. J. Syst. Evol. Microbiol.">
        <title>The Global Catalogue of Microorganisms (GCM) 10K type strain sequencing project: providing services to taxonomists for standard genome sequencing and annotation.</title>
        <authorList>
            <consortium name="The Broad Institute Genomics Platform"/>
            <consortium name="The Broad Institute Genome Sequencing Center for Infectious Disease"/>
            <person name="Wu L."/>
            <person name="Ma J."/>
        </authorList>
    </citation>
    <scope>NUCLEOTIDE SEQUENCE [LARGE SCALE GENOMIC DNA]</scope>
    <source>
        <strain evidence="4">JCM 10696</strain>
    </source>
</reference>
<dbReference type="Pfam" id="PF26136">
    <property type="entry name" value="SCO6045_C"/>
    <property type="match status" value="1"/>
</dbReference>
<evidence type="ECO:0000313" key="3">
    <source>
        <dbReference type="EMBL" id="GAA0954007.1"/>
    </source>
</evidence>
<accession>A0ABP4BRZ2</accession>
<keyword evidence="4" id="KW-1185">Reference proteome</keyword>
<dbReference type="EMBL" id="BAAAHH010000014">
    <property type="protein sequence ID" value="GAA0954007.1"/>
    <property type="molecule type" value="Genomic_DNA"/>
</dbReference>
<evidence type="ECO:0000313" key="4">
    <source>
        <dbReference type="Proteomes" id="UP001500665"/>
    </source>
</evidence>
<protein>
    <recommendedName>
        <fullName evidence="2">SCO6045-like C-terminal domain-containing protein</fullName>
    </recommendedName>
</protein>
<comment type="caution">
    <text evidence="3">The sequence shown here is derived from an EMBL/GenBank/DDBJ whole genome shotgun (WGS) entry which is preliminary data.</text>
</comment>